<feature type="compositionally biased region" description="Basic and acidic residues" evidence="4">
    <location>
        <begin position="119"/>
        <end position="141"/>
    </location>
</feature>
<feature type="compositionally biased region" description="Pro residues" evidence="4">
    <location>
        <begin position="101"/>
        <end position="111"/>
    </location>
</feature>
<accession>A0A9W9UGN8</accession>
<dbReference type="GO" id="GO:0003697">
    <property type="term" value="F:single-stranded DNA binding"/>
    <property type="evidence" value="ECO:0007669"/>
    <property type="project" value="TreeGrafter"/>
</dbReference>
<dbReference type="CDD" id="cd09122">
    <property type="entry name" value="PLDc_Tdp1_1"/>
    <property type="match status" value="1"/>
</dbReference>
<feature type="site" description="Interaction with DNA" evidence="3">
    <location>
        <position position="627"/>
    </location>
</feature>
<feature type="active site" description="Nucleophile" evidence="1">
    <location>
        <position position="356"/>
    </location>
</feature>
<evidence type="ECO:0000256" key="2">
    <source>
        <dbReference type="PIRSR" id="PIRSR610347-2"/>
    </source>
</evidence>
<gene>
    <name evidence="5" type="ORF">N7452_005553</name>
</gene>
<comment type="caution">
    <text evidence="5">The sequence shown here is derived from an EMBL/GenBank/DDBJ whole genome shotgun (WGS) entry which is preliminary data.</text>
</comment>
<dbReference type="InterPro" id="IPR010347">
    <property type="entry name" value="Tdp1"/>
</dbReference>
<evidence type="ECO:0000256" key="3">
    <source>
        <dbReference type="PIRSR" id="PIRSR610347-3"/>
    </source>
</evidence>
<feature type="compositionally biased region" description="Low complexity" evidence="4">
    <location>
        <begin position="59"/>
        <end position="73"/>
    </location>
</feature>
<reference evidence="5" key="2">
    <citation type="journal article" date="2023" name="IMA Fungus">
        <title>Comparative genomic study of the Penicillium genus elucidates a diverse pangenome and 15 lateral gene transfer events.</title>
        <authorList>
            <person name="Petersen C."/>
            <person name="Sorensen T."/>
            <person name="Nielsen M.R."/>
            <person name="Sondergaard T.E."/>
            <person name="Sorensen J.L."/>
            <person name="Fitzpatrick D.A."/>
            <person name="Frisvad J.C."/>
            <person name="Nielsen K.L."/>
        </authorList>
    </citation>
    <scope>NUCLEOTIDE SEQUENCE</scope>
    <source>
        <strain evidence="5">IBT 35673</strain>
    </source>
</reference>
<feature type="region of interest" description="Disordered" evidence="4">
    <location>
        <begin position="22"/>
        <end position="180"/>
    </location>
</feature>
<feature type="binding site" evidence="2">
    <location>
        <position position="358"/>
    </location>
    <ligand>
        <name>substrate</name>
    </ligand>
</feature>
<dbReference type="GO" id="GO:0003690">
    <property type="term" value="F:double-stranded DNA binding"/>
    <property type="evidence" value="ECO:0007669"/>
    <property type="project" value="TreeGrafter"/>
</dbReference>
<dbReference type="PANTHER" id="PTHR12415:SF4">
    <property type="entry name" value="TYROSYL-DNA PHOSPHODIESTERASE DOMAIN-CONTAINING PROTEIN"/>
    <property type="match status" value="1"/>
</dbReference>
<proteinExistence type="predicted"/>
<protein>
    <submittedName>
        <fullName evidence="5">Tyrosyl-DNA phosphodiesterase</fullName>
    </submittedName>
</protein>
<dbReference type="Pfam" id="PF06087">
    <property type="entry name" value="Tyr-DNA_phospho"/>
    <property type="match status" value="1"/>
</dbReference>
<evidence type="ECO:0000313" key="5">
    <source>
        <dbReference type="EMBL" id="KAJ5338825.1"/>
    </source>
</evidence>
<organism evidence="5 6">
    <name type="scientific">Penicillium brevicompactum</name>
    <dbReference type="NCBI Taxonomy" id="5074"/>
    <lineage>
        <taxon>Eukaryota</taxon>
        <taxon>Fungi</taxon>
        <taxon>Dikarya</taxon>
        <taxon>Ascomycota</taxon>
        <taxon>Pezizomycotina</taxon>
        <taxon>Eurotiomycetes</taxon>
        <taxon>Eurotiomycetidae</taxon>
        <taxon>Eurotiales</taxon>
        <taxon>Aspergillaceae</taxon>
        <taxon>Penicillium</taxon>
    </lineage>
</organism>
<dbReference type="Gene3D" id="3.30.870.10">
    <property type="entry name" value="Endonuclease Chain A"/>
    <property type="match status" value="2"/>
</dbReference>
<evidence type="ECO:0000313" key="6">
    <source>
        <dbReference type="Proteomes" id="UP001147695"/>
    </source>
</evidence>
<name>A0A9W9UGN8_PENBR</name>
<dbReference type="AlphaFoldDB" id="A0A9W9UGN8"/>
<dbReference type="PANTHER" id="PTHR12415">
    <property type="entry name" value="TYROSYL-DNA PHOSPHODIESTERASE 1"/>
    <property type="match status" value="1"/>
</dbReference>
<dbReference type="GO" id="GO:0006281">
    <property type="term" value="P:DNA repair"/>
    <property type="evidence" value="ECO:0007669"/>
    <property type="project" value="InterPro"/>
</dbReference>
<dbReference type="GO" id="GO:0017005">
    <property type="term" value="F:3'-tyrosyl-DNA phosphodiesterase activity"/>
    <property type="evidence" value="ECO:0007669"/>
    <property type="project" value="TreeGrafter"/>
</dbReference>
<evidence type="ECO:0000256" key="1">
    <source>
        <dbReference type="PIRSR" id="PIRSR610347-1"/>
    </source>
</evidence>
<dbReference type="GO" id="GO:0005634">
    <property type="term" value="C:nucleus"/>
    <property type="evidence" value="ECO:0007669"/>
    <property type="project" value="InterPro"/>
</dbReference>
<evidence type="ECO:0000256" key="4">
    <source>
        <dbReference type="SAM" id="MobiDB-lite"/>
    </source>
</evidence>
<dbReference type="EMBL" id="JAPZBQ010000003">
    <property type="protein sequence ID" value="KAJ5338825.1"/>
    <property type="molecule type" value="Genomic_DNA"/>
</dbReference>
<feature type="region of interest" description="Disordered" evidence="4">
    <location>
        <begin position="200"/>
        <end position="234"/>
    </location>
</feature>
<dbReference type="SUPFAM" id="SSF56024">
    <property type="entry name" value="Phospholipase D/nuclease"/>
    <property type="match status" value="2"/>
</dbReference>
<sequence>MEDPEDMDDPDFRAAIQASLRECGMSPSNTATPAPPGAVVDLTNDSDSDIQEVFPKSRSVVNSSSDTATAADNAYDEDELQRALAMSVAPSCSSPMSKGTPPKPQTSPLPAPSAGLSGLDRKKMEQERLARLASRKVENKEPSSSAQLKRKAEQSPDESAQSARTKPKIEPASPAPQSSTIMPEVVDLESLALNPTSTPVHQVGEQAAPVASLKPTASSSNATVGRSPTAQPAQTVCRRYDSNAPDVKVRPTARPHAQWPLGTIKKTHIAGYPRVGNEITIEEVIQRGDLELGVFSGFMWDMEWFFKKLNTSSTRFILIMQAKDQETKDEYLRDIAGVPNLRLCFPPMDPMVYCMHSKLMLLFHKDYLRIAIPTANPTSTDWGENGLMENSVFLIDLPKLKGTSDGAHDTQFYKELVYFLTASNLNDKIIERFKEFDFTETKRYAFVHSIGGSNTGESWKRTGYAGLGRALGTLGLTTDSKVNIDYVTSSMGSLTKQFLRALYLACKGEDGLRNYNLRVGTKNDQERQRTVDTIENEMMARFRVYFPSDQTAREAHERPNYTAGTICFNPKWWHDLDFPRDVLRDCQSDRGVLMHNKLAFVRPDKPISVDDTKECSAWAYVGSANLSESAWGRIVKDPKNKQLKINCRNWECGVIVPILTEKNSTQQPSEREATSLSPERFQNIVPVPMRLPAPSLSDTRKPFFFGL</sequence>
<reference evidence="5" key="1">
    <citation type="submission" date="2022-12" db="EMBL/GenBank/DDBJ databases">
        <authorList>
            <person name="Petersen C."/>
        </authorList>
    </citation>
    <scope>NUCLEOTIDE SEQUENCE</scope>
    <source>
        <strain evidence="5">IBT 35673</strain>
    </source>
</reference>
<dbReference type="Proteomes" id="UP001147695">
    <property type="component" value="Unassembled WGS sequence"/>
</dbReference>
<feature type="compositionally biased region" description="Polar residues" evidence="4">
    <location>
        <begin position="215"/>
        <end position="234"/>
    </location>
</feature>